<dbReference type="RefSeq" id="WP_173220168.1">
    <property type="nucleotide sequence ID" value="NZ_CP048104.1"/>
</dbReference>
<dbReference type="Proteomes" id="UP000503088">
    <property type="component" value="Chromosome"/>
</dbReference>
<dbReference type="AlphaFoldDB" id="A0A7D4BUV1"/>
<organism evidence="7 8">
    <name type="scientific">Kroppenstedtia pulmonis</name>
    <dbReference type="NCBI Taxonomy" id="1380685"/>
    <lineage>
        <taxon>Bacteria</taxon>
        <taxon>Bacillati</taxon>
        <taxon>Bacillota</taxon>
        <taxon>Bacilli</taxon>
        <taxon>Bacillales</taxon>
        <taxon>Thermoactinomycetaceae</taxon>
        <taxon>Kroppenstedtia</taxon>
    </lineage>
</organism>
<dbReference type="EMBL" id="CP048104">
    <property type="protein sequence ID" value="QKG83433.1"/>
    <property type="molecule type" value="Genomic_DNA"/>
</dbReference>
<dbReference type="InterPro" id="IPR005171">
    <property type="entry name" value="Cyt_c_oxidase_su4_prok"/>
</dbReference>
<dbReference type="Pfam" id="PF03626">
    <property type="entry name" value="COX4_pro"/>
    <property type="match status" value="1"/>
</dbReference>
<proteinExistence type="predicted"/>
<evidence type="ECO:0000256" key="3">
    <source>
        <dbReference type="ARBA" id="ARBA00022692"/>
    </source>
</evidence>
<evidence type="ECO:0000313" key="8">
    <source>
        <dbReference type="Proteomes" id="UP000503088"/>
    </source>
</evidence>
<evidence type="ECO:0000256" key="4">
    <source>
        <dbReference type="ARBA" id="ARBA00022989"/>
    </source>
</evidence>
<name>A0A7D4BUV1_9BACL</name>
<feature type="transmembrane region" description="Helical" evidence="6">
    <location>
        <begin position="23"/>
        <end position="41"/>
    </location>
</feature>
<evidence type="ECO:0000256" key="1">
    <source>
        <dbReference type="ARBA" id="ARBA00004651"/>
    </source>
</evidence>
<keyword evidence="5 6" id="KW-0472">Membrane</keyword>
<evidence type="ECO:0008006" key="9">
    <source>
        <dbReference type="Google" id="ProtNLM"/>
    </source>
</evidence>
<evidence type="ECO:0000256" key="6">
    <source>
        <dbReference type="SAM" id="Phobius"/>
    </source>
</evidence>
<keyword evidence="3 6" id="KW-0812">Transmembrane</keyword>
<protein>
    <recommendedName>
        <fullName evidence="9">Cytochrome C oxidase subunit IV</fullName>
    </recommendedName>
</protein>
<keyword evidence="4 6" id="KW-1133">Transmembrane helix</keyword>
<sequence>METKAQENQNQDVQPVETETKHVISFAVMIVITAISFGAVIMDVIPIGMVIPIILVLALIQVMMQFFTFMHLDYKKEKMTVTFVMSGLLFALICALGVALIS</sequence>
<comment type="subcellular location">
    <subcellularLocation>
        <location evidence="1">Cell membrane</location>
        <topology evidence="1">Multi-pass membrane protein</topology>
    </subcellularLocation>
</comment>
<keyword evidence="2" id="KW-1003">Cell membrane</keyword>
<dbReference type="GO" id="GO:0005886">
    <property type="term" value="C:plasma membrane"/>
    <property type="evidence" value="ECO:0007669"/>
    <property type="project" value="UniProtKB-SubCell"/>
</dbReference>
<feature type="transmembrane region" description="Helical" evidence="6">
    <location>
        <begin position="47"/>
        <end position="69"/>
    </location>
</feature>
<dbReference type="KEGG" id="kpul:GXN76_02395"/>
<keyword evidence="8" id="KW-1185">Reference proteome</keyword>
<evidence type="ECO:0000313" key="7">
    <source>
        <dbReference type="EMBL" id="QKG83433.1"/>
    </source>
</evidence>
<reference evidence="7 8" key="1">
    <citation type="submission" date="2020-01" db="EMBL/GenBank/DDBJ databases">
        <authorList>
            <person name="Gulvik C.A."/>
            <person name="Batra D.G."/>
        </authorList>
    </citation>
    <scope>NUCLEOTIDE SEQUENCE [LARGE SCALE GENOMIC DNA]</scope>
    <source>
        <strain evidence="7 8">W9323</strain>
    </source>
</reference>
<feature type="transmembrane region" description="Helical" evidence="6">
    <location>
        <begin position="81"/>
        <end position="101"/>
    </location>
</feature>
<gene>
    <name evidence="7" type="ORF">GXN76_02395</name>
</gene>
<evidence type="ECO:0000256" key="5">
    <source>
        <dbReference type="ARBA" id="ARBA00023136"/>
    </source>
</evidence>
<evidence type="ECO:0000256" key="2">
    <source>
        <dbReference type="ARBA" id="ARBA00022475"/>
    </source>
</evidence>
<accession>A0A7D4BUV1</accession>